<evidence type="ECO:0000256" key="2">
    <source>
        <dbReference type="ARBA" id="ARBA00005751"/>
    </source>
</evidence>
<evidence type="ECO:0000313" key="17">
    <source>
        <dbReference type="Proteomes" id="UP000539710"/>
    </source>
</evidence>
<dbReference type="FunFam" id="1.10.3370.10:FF:000001">
    <property type="entry name" value="Preprotein translocase subunit SecY"/>
    <property type="match status" value="1"/>
</dbReference>
<comment type="similarity">
    <text evidence="2 10 13">Belongs to the SecY/SEC61-alpha family.</text>
</comment>
<feature type="transmembrane region" description="Helical" evidence="10">
    <location>
        <begin position="128"/>
        <end position="154"/>
    </location>
</feature>
<dbReference type="GO" id="GO:0006605">
    <property type="term" value="P:protein targeting"/>
    <property type="evidence" value="ECO:0007669"/>
    <property type="project" value="UniProtKB-UniRule"/>
</dbReference>
<comment type="subcellular location">
    <subcellularLocation>
        <location evidence="10">Cell membrane</location>
        <topology evidence="10">Multi-pass membrane protein</topology>
    </subcellularLocation>
    <subcellularLocation>
        <location evidence="1 12">Membrane</location>
        <topology evidence="1 12">Multi-pass membrane protein</topology>
    </subcellularLocation>
</comment>
<evidence type="ECO:0000313" key="14">
    <source>
        <dbReference type="EMBL" id="MBA5246785.1"/>
    </source>
</evidence>
<evidence type="ECO:0000256" key="1">
    <source>
        <dbReference type="ARBA" id="ARBA00004141"/>
    </source>
</evidence>
<dbReference type="GO" id="GO:0043952">
    <property type="term" value="P:protein transport by the Sec complex"/>
    <property type="evidence" value="ECO:0007669"/>
    <property type="project" value="UniProtKB-UniRule"/>
</dbReference>
<feature type="transmembrane region" description="Helical" evidence="10">
    <location>
        <begin position="231"/>
        <end position="254"/>
    </location>
</feature>
<dbReference type="InterPro" id="IPR026593">
    <property type="entry name" value="SecY"/>
</dbReference>
<evidence type="ECO:0000256" key="12">
    <source>
        <dbReference type="RuleBase" id="RU003484"/>
    </source>
</evidence>
<evidence type="ECO:0000256" key="5">
    <source>
        <dbReference type="ARBA" id="ARBA00022927"/>
    </source>
</evidence>
<dbReference type="PROSITE" id="PS00756">
    <property type="entry name" value="SECY_2"/>
    <property type="match status" value="1"/>
</dbReference>
<dbReference type="InterPro" id="IPR002208">
    <property type="entry name" value="SecY/SEC61-alpha"/>
</dbReference>
<feature type="transmembrane region" description="Helical" evidence="10">
    <location>
        <begin position="21"/>
        <end position="42"/>
    </location>
</feature>
<dbReference type="GO" id="GO:0065002">
    <property type="term" value="P:intracellular protein transmembrane transport"/>
    <property type="evidence" value="ECO:0007669"/>
    <property type="project" value="UniProtKB-UniRule"/>
</dbReference>
<dbReference type="RefSeq" id="WP_181886903.1">
    <property type="nucleotide sequence ID" value="NZ_CP059472.1"/>
</dbReference>
<evidence type="ECO:0000256" key="10">
    <source>
        <dbReference type="HAMAP-Rule" id="MF_01465"/>
    </source>
</evidence>
<accession>A0A7D7QT86</accession>
<comment type="subunit">
    <text evidence="10">Component of the Sec protein translocase complex. Heterotrimer consisting of SecY, SecE and SecG subunits. The heterotrimers can form oligomers, although 1 heterotrimer is thought to be able to translocate proteins. Interacts with the ribosome. Interacts with SecDF, and other proteins may be involved. Interacts with SecA.</text>
</comment>
<proteinExistence type="inferred from homology"/>
<dbReference type="EMBL" id="JACEUX010000002">
    <property type="protein sequence ID" value="MBA5246785.1"/>
    <property type="molecule type" value="Genomic_DNA"/>
</dbReference>
<sequence>MKGFIQTLKNIWSLKELRDKILFTLGMVLVYRFATFISLPAINLSEVGNLLDHYKSQGGNNQGAGLLGLLSSFTGGAFANASVMALGIMPYISASIIVQLMGMAIPYLQKLQKDGESGRNTLNQITRWLTIAVCLVQAPSYLTSITTMFLPYSQFSQAYYIDPNSVMFWLPSIVILVAGSVFAMWLGEKITDKGIGNGISILIMVGILAGLPQAFVQEYVTQTGKGGSGTILILVEVLFWMLVVLLAIILSVAVRKIPIQYVSRAQARGGVNKNLMQGARQWIPLKVNAAGVMPIIFAQALMFVPGLLVKLDDSNTFFAGFQNVFSWQYNVLFALLIIIFTFFYTAITIPVNQMADDLKRNGGLIPKVRPGKETSDYLDDILSKLTLPGSIFLAIFAILPALVFGWLVETQNFALFFGGTSLLIMVGVILDTVQQINTYLLNHHYDGLMQSKLSRSSNIQ</sequence>
<organism evidence="15 16">
    <name type="scientific">Marnyiella aurantia</name>
    <dbReference type="NCBI Taxonomy" id="2758037"/>
    <lineage>
        <taxon>Bacteria</taxon>
        <taxon>Pseudomonadati</taxon>
        <taxon>Bacteroidota</taxon>
        <taxon>Flavobacteriia</taxon>
        <taxon>Flavobacteriales</taxon>
        <taxon>Weeksellaceae</taxon>
        <taxon>Marnyiella</taxon>
    </lineage>
</organism>
<feature type="transmembrane region" description="Helical" evidence="10">
    <location>
        <begin position="413"/>
        <end position="433"/>
    </location>
</feature>
<name>A0A7D7QT86_9FLAO</name>
<dbReference type="AlphaFoldDB" id="A0A7D7QT86"/>
<dbReference type="HAMAP" id="MF_01465">
    <property type="entry name" value="SecY"/>
    <property type="match status" value="1"/>
</dbReference>
<evidence type="ECO:0000313" key="16">
    <source>
        <dbReference type="Proteomes" id="UP000515349"/>
    </source>
</evidence>
<keyword evidence="6 10" id="KW-1133">Transmembrane helix</keyword>
<feature type="transmembrane region" description="Helical" evidence="10">
    <location>
        <begin position="194"/>
        <end position="211"/>
    </location>
</feature>
<dbReference type="Gene3D" id="1.10.3370.10">
    <property type="entry name" value="SecY subunit domain"/>
    <property type="match status" value="1"/>
</dbReference>
<feature type="transmembrane region" description="Helical" evidence="10">
    <location>
        <begin position="287"/>
        <end position="309"/>
    </location>
</feature>
<reference evidence="15 16" key="1">
    <citation type="submission" date="2020-07" db="EMBL/GenBank/DDBJ databases">
        <title>Chryseobacterium sp.cx-624.</title>
        <authorList>
            <person name="Yang C."/>
        </authorList>
    </citation>
    <scope>NUCLEOTIDE SEQUENCE [LARGE SCALE GENOMIC DNA]</scope>
    <source>
        <strain evidence="15">Cx-624</strain>
        <strain evidence="16">cx-624</strain>
    </source>
</reference>
<keyword evidence="5 10" id="KW-0653">Protein transport</keyword>
<evidence type="ECO:0000313" key="15">
    <source>
        <dbReference type="EMBL" id="QMS97867.1"/>
    </source>
</evidence>
<evidence type="ECO:0000256" key="7">
    <source>
        <dbReference type="ARBA" id="ARBA00023010"/>
    </source>
</evidence>
<evidence type="ECO:0000256" key="13">
    <source>
        <dbReference type="RuleBase" id="RU004349"/>
    </source>
</evidence>
<evidence type="ECO:0000256" key="8">
    <source>
        <dbReference type="ARBA" id="ARBA00023136"/>
    </source>
</evidence>
<gene>
    <name evidence="10 15" type="primary">secY</name>
    <name evidence="15" type="ORF">H1R16_09085</name>
    <name evidence="14" type="ORF">H2507_06355</name>
</gene>
<keyword evidence="17" id="KW-1185">Reference proteome</keyword>
<dbReference type="InterPro" id="IPR030659">
    <property type="entry name" value="SecY_CS"/>
</dbReference>
<dbReference type="EMBL" id="CP059472">
    <property type="protein sequence ID" value="QMS97867.1"/>
    <property type="molecule type" value="Genomic_DNA"/>
</dbReference>
<evidence type="ECO:0000256" key="3">
    <source>
        <dbReference type="ARBA" id="ARBA00022448"/>
    </source>
</evidence>
<dbReference type="Proteomes" id="UP000515349">
    <property type="component" value="Chromosome"/>
</dbReference>
<keyword evidence="7 10" id="KW-0811">Translocation</keyword>
<dbReference type="SUPFAM" id="SSF103491">
    <property type="entry name" value="Preprotein translocase SecY subunit"/>
    <property type="match status" value="1"/>
</dbReference>
<dbReference type="GO" id="GO:0005886">
    <property type="term" value="C:plasma membrane"/>
    <property type="evidence" value="ECO:0007669"/>
    <property type="project" value="UniProtKB-SubCell"/>
</dbReference>
<protein>
    <recommendedName>
        <fullName evidence="9 10">Protein translocase subunit SecY</fullName>
    </recommendedName>
</protein>
<reference evidence="17" key="2">
    <citation type="submission" date="2020-07" db="EMBL/GenBank/DDBJ databases">
        <title>Flavobacterium sp. xlx-214.</title>
        <authorList>
            <person name="Yang C."/>
        </authorList>
    </citation>
    <scope>NUCLEOTIDE SEQUENCE [LARGE SCALE GENOMIC DNA]</scope>
    <source>
        <strain evidence="17">CX-624</strain>
    </source>
</reference>
<keyword evidence="8 10" id="KW-0472">Membrane</keyword>
<dbReference type="PROSITE" id="PS00755">
    <property type="entry name" value="SECY_1"/>
    <property type="match status" value="1"/>
</dbReference>
<dbReference type="PIRSF" id="PIRSF004557">
    <property type="entry name" value="SecY"/>
    <property type="match status" value="1"/>
</dbReference>
<dbReference type="KEGG" id="cbau:H1R16_09085"/>
<keyword evidence="10" id="KW-1003">Cell membrane</keyword>
<dbReference type="InterPro" id="IPR023201">
    <property type="entry name" value="SecY_dom_sf"/>
</dbReference>
<feature type="transmembrane region" description="Helical" evidence="10">
    <location>
        <begin position="329"/>
        <end position="351"/>
    </location>
</feature>
<feature type="transmembrane region" description="Helical" evidence="10">
    <location>
        <begin position="166"/>
        <end position="187"/>
    </location>
</feature>
<evidence type="ECO:0000256" key="9">
    <source>
        <dbReference type="ARBA" id="ARBA00039733"/>
    </source>
</evidence>
<keyword evidence="4 10" id="KW-0812">Transmembrane</keyword>
<dbReference type="PRINTS" id="PR00303">
    <property type="entry name" value="SECYTRNLCASE"/>
</dbReference>
<evidence type="ECO:0000256" key="6">
    <source>
        <dbReference type="ARBA" id="ARBA00022989"/>
    </source>
</evidence>
<comment type="function">
    <text evidence="10 11">The central subunit of the protein translocation channel SecYEG. Consists of two halves formed by TMs 1-5 and 6-10. These two domains form a lateral gate at the front which open onto the bilayer between TMs 2 and 7, and are clamped together by SecE at the back. The channel is closed by both a pore ring composed of hydrophobic SecY resides and a short helix (helix 2A) on the extracellular side of the membrane which forms a plug. The plug probably moves laterally to allow the channel to open. The ring and the pore may move independently.</text>
</comment>
<keyword evidence="3 10" id="KW-0813">Transport</keyword>
<evidence type="ECO:0000256" key="4">
    <source>
        <dbReference type="ARBA" id="ARBA00022692"/>
    </source>
</evidence>
<feature type="transmembrane region" description="Helical" evidence="10">
    <location>
        <begin position="385"/>
        <end position="407"/>
    </location>
</feature>
<dbReference type="NCBIfam" id="TIGR00967">
    <property type="entry name" value="3a0501s007"/>
    <property type="match status" value="1"/>
</dbReference>
<evidence type="ECO:0000256" key="11">
    <source>
        <dbReference type="RuleBase" id="RU000537"/>
    </source>
</evidence>
<reference evidence="14" key="3">
    <citation type="submission" date="2020-07" db="EMBL/GenBank/DDBJ databases">
        <authorList>
            <person name="Yang C."/>
        </authorList>
    </citation>
    <scope>NUCLEOTIDE SEQUENCE</scope>
    <source>
        <strain evidence="14">Cx-624</strain>
    </source>
</reference>
<dbReference type="Pfam" id="PF00344">
    <property type="entry name" value="SecY"/>
    <property type="match status" value="1"/>
</dbReference>
<feature type="transmembrane region" description="Helical" evidence="10">
    <location>
        <begin position="88"/>
        <end position="108"/>
    </location>
</feature>
<dbReference type="Proteomes" id="UP000539710">
    <property type="component" value="Unassembled WGS sequence"/>
</dbReference>
<dbReference type="PANTHER" id="PTHR10906">
    <property type="entry name" value="SECY/SEC61-ALPHA FAMILY MEMBER"/>
    <property type="match status" value="1"/>
</dbReference>